<evidence type="ECO:0000313" key="5">
    <source>
        <dbReference type="Proteomes" id="UP001056937"/>
    </source>
</evidence>
<evidence type="ECO:0000256" key="2">
    <source>
        <dbReference type="PROSITE-ProRule" id="PRU00169"/>
    </source>
</evidence>
<dbReference type="PANTHER" id="PTHR44591">
    <property type="entry name" value="STRESS RESPONSE REGULATOR PROTEIN 1"/>
    <property type="match status" value="1"/>
</dbReference>
<dbReference type="Pfam" id="PF00072">
    <property type="entry name" value="Response_reg"/>
    <property type="match status" value="1"/>
</dbReference>
<dbReference type="InterPro" id="IPR001789">
    <property type="entry name" value="Sig_transdc_resp-reg_receiver"/>
</dbReference>
<dbReference type="SMART" id="SM00448">
    <property type="entry name" value="REC"/>
    <property type="match status" value="1"/>
</dbReference>
<gene>
    <name evidence="4" type="ORF">LHA26_12820</name>
</gene>
<dbReference type="PANTHER" id="PTHR44591:SF21">
    <property type="entry name" value="TWO-COMPONENT RESPONSE REGULATOR"/>
    <property type="match status" value="1"/>
</dbReference>
<dbReference type="InterPro" id="IPR011006">
    <property type="entry name" value="CheY-like_superfamily"/>
</dbReference>
<feature type="domain" description="Response regulatory" evidence="3">
    <location>
        <begin position="14"/>
        <end position="123"/>
    </location>
</feature>
<name>A0ABY4X5K3_9SPHN</name>
<dbReference type="EMBL" id="CP084930">
    <property type="protein sequence ID" value="USI72179.1"/>
    <property type="molecule type" value="Genomic_DNA"/>
</dbReference>
<dbReference type="Proteomes" id="UP001056937">
    <property type="component" value="Chromosome 1"/>
</dbReference>
<dbReference type="PROSITE" id="PS50110">
    <property type="entry name" value="RESPONSE_REGULATORY"/>
    <property type="match status" value="1"/>
</dbReference>
<organism evidence="4 5">
    <name type="scientific">Sphingomonas morindae</name>
    <dbReference type="NCBI Taxonomy" id="1541170"/>
    <lineage>
        <taxon>Bacteria</taxon>
        <taxon>Pseudomonadati</taxon>
        <taxon>Pseudomonadota</taxon>
        <taxon>Alphaproteobacteria</taxon>
        <taxon>Sphingomonadales</taxon>
        <taxon>Sphingomonadaceae</taxon>
        <taxon>Sphingomonas</taxon>
    </lineage>
</organism>
<evidence type="ECO:0000313" key="4">
    <source>
        <dbReference type="EMBL" id="USI72179.1"/>
    </source>
</evidence>
<accession>A0ABY4X5K3</accession>
<dbReference type="SUPFAM" id="SSF52172">
    <property type="entry name" value="CheY-like"/>
    <property type="match status" value="1"/>
</dbReference>
<dbReference type="InterPro" id="IPR050595">
    <property type="entry name" value="Bact_response_regulator"/>
</dbReference>
<reference evidence="4" key="1">
    <citation type="journal article" date="2022" name="Toxins">
        <title>Genomic Analysis of Sphingopyxis sp. USTB-05 for Biodegrading Cyanobacterial Hepatotoxins.</title>
        <authorList>
            <person name="Liu C."/>
            <person name="Xu Q."/>
            <person name="Zhao Z."/>
            <person name="Zhang H."/>
            <person name="Liu X."/>
            <person name="Yin C."/>
            <person name="Liu Y."/>
            <person name="Yan H."/>
        </authorList>
    </citation>
    <scope>NUCLEOTIDE SEQUENCE</scope>
    <source>
        <strain evidence="4">NBD5</strain>
    </source>
</reference>
<evidence type="ECO:0000256" key="1">
    <source>
        <dbReference type="ARBA" id="ARBA00022553"/>
    </source>
</evidence>
<protein>
    <submittedName>
        <fullName evidence="4">Response regulator</fullName>
    </submittedName>
</protein>
<keyword evidence="1 2" id="KW-0597">Phosphoprotein</keyword>
<feature type="modified residue" description="4-aspartylphosphate" evidence="2">
    <location>
        <position position="64"/>
    </location>
</feature>
<dbReference type="Gene3D" id="3.40.50.2300">
    <property type="match status" value="1"/>
</dbReference>
<evidence type="ECO:0000259" key="3">
    <source>
        <dbReference type="PROSITE" id="PS50110"/>
    </source>
</evidence>
<proteinExistence type="predicted"/>
<keyword evidence="5" id="KW-1185">Reference proteome</keyword>
<dbReference type="RefSeq" id="WP_252165988.1">
    <property type="nucleotide sequence ID" value="NZ_CP084930.1"/>
</dbReference>
<sequence>MFGLGRGKWSAGKRILIVEDEPLVAFDNEHFLVDRGFDVVATVDNVDEAVARIAVGGIDCVTADVRLTGGGSGLDVARAAHEAGIPVLLVTGQCPTEAQSFAYGCLAKPYAQRELVEAIEAVLERAAGTAPRRLPRALTLFR</sequence>